<evidence type="ECO:0000256" key="3">
    <source>
        <dbReference type="ARBA" id="ARBA00004666"/>
    </source>
</evidence>
<accession>A0A3N4LA57</accession>
<feature type="domain" description="Phosphomannose isomerase type I catalytic" evidence="16">
    <location>
        <begin position="7"/>
        <end position="150"/>
    </location>
</feature>
<evidence type="ECO:0000256" key="9">
    <source>
        <dbReference type="ARBA" id="ARBA00023235"/>
    </source>
</evidence>
<dbReference type="EC" id="5.3.1.8" evidence="5 12"/>
<feature type="binding site" evidence="11">
    <location>
        <position position="286"/>
    </location>
    <ligand>
        <name>Zn(2+)</name>
        <dbReference type="ChEBI" id="CHEBI:29105"/>
    </ligand>
</feature>
<dbReference type="PANTHER" id="PTHR10309:SF0">
    <property type="entry name" value="MANNOSE-6-PHOSPHATE ISOMERASE"/>
    <property type="match status" value="1"/>
</dbReference>
<dbReference type="AlphaFoldDB" id="A0A3N4LA57"/>
<dbReference type="GO" id="GO:0005829">
    <property type="term" value="C:cytosol"/>
    <property type="evidence" value="ECO:0007669"/>
    <property type="project" value="TreeGrafter"/>
</dbReference>
<gene>
    <name evidence="18" type="ORF">L211DRAFT_843434</name>
</gene>
<feature type="binding site" evidence="11">
    <location>
        <position position="108"/>
    </location>
    <ligand>
        <name>Zn(2+)</name>
        <dbReference type="ChEBI" id="CHEBI:29105"/>
    </ligand>
</feature>
<dbReference type="InterPro" id="IPR016305">
    <property type="entry name" value="Mannose-6-P_Isomerase"/>
</dbReference>
<evidence type="ECO:0000313" key="19">
    <source>
        <dbReference type="Proteomes" id="UP000267821"/>
    </source>
</evidence>
<keyword evidence="7 11" id="KW-0479">Metal-binding</keyword>
<evidence type="ECO:0000256" key="10">
    <source>
        <dbReference type="PIRSR" id="PIRSR001480-1"/>
    </source>
</evidence>
<evidence type="ECO:0000256" key="14">
    <source>
        <dbReference type="RuleBase" id="RU004248"/>
    </source>
</evidence>
<protein>
    <recommendedName>
        <fullName evidence="6 12">Mannose-6-phosphate isomerase</fullName>
        <ecNumber evidence="5 12">5.3.1.8</ecNumber>
    </recommendedName>
</protein>
<dbReference type="SUPFAM" id="SSF51182">
    <property type="entry name" value="RmlC-like cupins"/>
    <property type="match status" value="1"/>
</dbReference>
<dbReference type="InterPro" id="IPR001250">
    <property type="entry name" value="Man6P_Isoase-1"/>
</dbReference>
<evidence type="ECO:0000313" key="18">
    <source>
        <dbReference type="EMBL" id="RPB18628.1"/>
    </source>
</evidence>
<dbReference type="GO" id="GO:0009298">
    <property type="term" value="P:GDP-mannose biosynthetic process"/>
    <property type="evidence" value="ECO:0007669"/>
    <property type="project" value="UniProtKB-UniPathway"/>
</dbReference>
<evidence type="ECO:0000256" key="4">
    <source>
        <dbReference type="ARBA" id="ARBA00010772"/>
    </source>
</evidence>
<feature type="domain" description="Phosphomannose isomerase type I helical insertion" evidence="17">
    <location>
        <begin position="166"/>
        <end position="267"/>
    </location>
</feature>
<comment type="cofactor">
    <cofactor evidence="11 12">
        <name>Zn(2+)</name>
        <dbReference type="ChEBI" id="CHEBI:29105"/>
    </cofactor>
    <text evidence="11 12">Binds 1 zinc ion per subunit.</text>
</comment>
<dbReference type="InterPro" id="IPR046458">
    <property type="entry name" value="PMI_typeI_hel"/>
</dbReference>
<dbReference type="Proteomes" id="UP000267821">
    <property type="component" value="Unassembled WGS sequence"/>
</dbReference>
<evidence type="ECO:0000259" key="16">
    <source>
        <dbReference type="Pfam" id="PF20511"/>
    </source>
</evidence>
<dbReference type="GO" id="GO:0005975">
    <property type="term" value="P:carbohydrate metabolic process"/>
    <property type="evidence" value="ECO:0007669"/>
    <property type="project" value="InterPro"/>
</dbReference>
<dbReference type="GO" id="GO:0008270">
    <property type="term" value="F:zinc ion binding"/>
    <property type="evidence" value="ECO:0007669"/>
    <property type="project" value="InterPro"/>
</dbReference>
<evidence type="ECO:0000256" key="13">
    <source>
        <dbReference type="RuleBase" id="RU004189"/>
    </source>
</evidence>
<dbReference type="PROSITE" id="PS00965">
    <property type="entry name" value="PMI_I_1"/>
    <property type="match status" value="1"/>
</dbReference>
<feature type="binding site" evidence="11">
    <location>
        <position position="133"/>
    </location>
    <ligand>
        <name>Zn(2+)</name>
        <dbReference type="ChEBI" id="CHEBI:29105"/>
    </ligand>
</feature>
<dbReference type="Pfam" id="PF20512">
    <property type="entry name" value="PMI_typeI_hel"/>
    <property type="match status" value="1"/>
</dbReference>
<dbReference type="PROSITE" id="PS00966">
    <property type="entry name" value="PMI_I_2"/>
    <property type="match status" value="1"/>
</dbReference>
<dbReference type="GO" id="GO:0004476">
    <property type="term" value="F:mannose-6-phosphate isomerase activity"/>
    <property type="evidence" value="ECO:0007669"/>
    <property type="project" value="UniProtKB-EC"/>
</dbReference>
<dbReference type="STRING" id="1051890.A0A3N4LA57"/>
<comment type="function">
    <text evidence="2">Involved in the synthesis of the GDP-mannose and dolichol-phosphate-mannose required for a number of critical mannosyl transfer reactions.</text>
</comment>
<keyword evidence="19" id="KW-1185">Reference proteome</keyword>
<evidence type="ECO:0000256" key="7">
    <source>
        <dbReference type="ARBA" id="ARBA00022723"/>
    </source>
</evidence>
<organism evidence="18 19">
    <name type="scientific">Terfezia boudieri ATCC MYA-4762</name>
    <dbReference type="NCBI Taxonomy" id="1051890"/>
    <lineage>
        <taxon>Eukaryota</taxon>
        <taxon>Fungi</taxon>
        <taxon>Dikarya</taxon>
        <taxon>Ascomycota</taxon>
        <taxon>Pezizomycotina</taxon>
        <taxon>Pezizomycetes</taxon>
        <taxon>Pezizales</taxon>
        <taxon>Pezizaceae</taxon>
        <taxon>Terfezia</taxon>
    </lineage>
</organism>
<dbReference type="CDD" id="cd07011">
    <property type="entry name" value="cupin_PMI_type_I_N"/>
    <property type="match status" value="1"/>
</dbReference>
<dbReference type="Pfam" id="PF20511">
    <property type="entry name" value="PMI_typeI_cat"/>
    <property type="match status" value="1"/>
</dbReference>
<feature type="domain" description="Phosphomannose isomerase type I C-terminal" evidence="15">
    <location>
        <begin position="345"/>
        <end position="391"/>
    </location>
</feature>
<evidence type="ECO:0000256" key="5">
    <source>
        <dbReference type="ARBA" id="ARBA00011956"/>
    </source>
</evidence>
<feature type="binding site" evidence="11">
    <location>
        <position position="106"/>
    </location>
    <ligand>
        <name>Zn(2+)</name>
        <dbReference type="ChEBI" id="CHEBI:29105"/>
    </ligand>
</feature>
<dbReference type="FunCoup" id="A0A3N4LA57">
    <property type="interactions" value="852"/>
</dbReference>
<dbReference type="Pfam" id="PF01238">
    <property type="entry name" value="PMI_typeI_C"/>
    <property type="match status" value="1"/>
</dbReference>
<name>A0A3N4LA57_9PEZI</name>
<comment type="similarity">
    <text evidence="4 13">Belongs to the mannose-6-phosphate isomerase type 1 family.</text>
</comment>
<dbReference type="OrthoDB" id="6605218at2759"/>
<dbReference type="EMBL" id="ML121619">
    <property type="protein sequence ID" value="RPB18628.1"/>
    <property type="molecule type" value="Genomic_DNA"/>
</dbReference>
<evidence type="ECO:0000256" key="11">
    <source>
        <dbReference type="PIRSR" id="PIRSR001480-2"/>
    </source>
</evidence>
<evidence type="ECO:0000256" key="8">
    <source>
        <dbReference type="ARBA" id="ARBA00022833"/>
    </source>
</evidence>
<evidence type="ECO:0000259" key="17">
    <source>
        <dbReference type="Pfam" id="PF20512"/>
    </source>
</evidence>
<dbReference type="UniPathway" id="UPA00126">
    <property type="reaction ID" value="UER00423"/>
</dbReference>
<dbReference type="InterPro" id="IPR014710">
    <property type="entry name" value="RmlC-like_jellyroll"/>
</dbReference>
<evidence type="ECO:0000256" key="12">
    <source>
        <dbReference type="RuleBase" id="RU000611"/>
    </source>
</evidence>
<proteinExistence type="inferred from homology"/>
<comment type="catalytic activity">
    <reaction evidence="1 12">
        <text>D-mannose 6-phosphate = D-fructose 6-phosphate</text>
        <dbReference type="Rhea" id="RHEA:12356"/>
        <dbReference type="ChEBI" id="CHEBI:58735"/>
        <dbReference type="ChEBI" id="CHEBI:61527"/>
        <dbReference type="EC" id="5.3.1.8"/>
    </reaction>
</comment>
<comment type="pathway">
    <text evidence="3 14">Nucleotide-sugar biosynthesis; GDP-alpha-D-mannose biosynthesis; alpha-D-mannose 1-phosphate from D-fructose 6-phosphate: step 1/2.</text>
</comment>
<dbReference type="PRINTS" id="PR00714">
    <property type="entry name" value="MAN6PISMRASE"/>
</dbReference>
<dbReference type="InterPro" id="IPR011051">
    <property type="entry name" value="RmlC_Cupin_sf"/>
</dbReference>
<sequence>MVLEVPLYRLQCGANSYDWGKVGSDSAAARFAAATNFQIEEDKPYAELWMGTHPSNPSKDVSTNRPLLNILQTNQSLLSLSVTEKYGPNLPFLFKVLSIRKALSIQAHPDKTLAERLHAQDPKNYPDANHKPEMAIAVSEFDGFCGFRPLEETVSFLKTVPPLRRLVGEDESDAFISAVSGKETSTNESDIQSNKSALRSLYGKLMSASNDTITTCSQELLDLATSHPGSLPATNSGQVSSKTLSELILRLNSQFPNDIGLFNTFLLNYVRLQPGEAMFLRANEPHAYLSGDIMECMASSDNVVRAGFTPKFKDVKNLIGMLTYNYASPKEQKMIPTPFRGTKHSILYDPPIDEFSVLKTELRGEEWEVVPGIEGPSISIVERGRGWIEVGPKREELREGWVYFVGATAEVKLVAEGGDGLVVYRAFCEVEK</sequence>
<dbReference type="NCBIfam" id="TIGR00218">
    <property type="entry name" value="manA"/>
    <property type="match status" value="1"/>
</dbReference>
<evidence type="ECO:0000256" key="6">
    <source>
        <dbReference type="ARBA" id="ARBA00018236"/>
    </source>
</evidence>
<dbReference type="InParanoid" id="A0A3N4LA57"/>
<evidence type="ECO:0000256" key="2">
    <source>
        <dbReference type="ARBA" id="ARBA00002564"/>
    </source>
</evidence>
<evidence type="ECO:0000259" key="15">
    <source>
        <dbReference type="Pfam" id="PF01238"/>
    </source>
</evidence>
<keyword evidence="8 11" id="KW-0862">Zinc</keyword>
<dbReference type="Gene3D" id="1.10.441.10">
    <property type="entry name" value="Phosphomannose Isomerase, domain 2"/>
    <property type="match status" value="1"/>
</dbReference>
<dbReference type="PIRSF" id="PIRSF001480">
    <property type="entry name" value="Mannose-6-phosphate_isomerase"/>
    <property type="match status" value="1"/>
</dbReference>
<dbReference type="InterPro" id="IPR046457">
    <property type="entry name" value="PMI_typeI_cat"/>
</dbReference>
<dbReference type="Gene3D" id="2.60.120.10">
    <property type="entry name" value="Jelly Rolls"/>
    <property type="match status" value="2"/>
</dbReference>
<dbReference type="InterPro" id="IPR018050">
    <property type="entry name" value="Pmannose_isomerase-type1_CS"/>
</dbReference>
<dbReference type="InterPro" id="IPR046456">
    <property type="entry name" value="PMI_typeI_C"/>
</dbReference>
<keyword evidence="9 12" id="KW-0413">Isomerase</keyword>
<reference evidence="18 19" key="1">
    <citation type="journal article" date="2018" name="Nat. Ecol. Evol.">
        <title>Pezizomycetes genomes reveal the molecular basis of ectomycorrhizal truffle lifestyle.</title>
        <authorList>
            <person name="Murat C."/>
            <person name="Payen T."/>
            <person name="Noel B."/>
            <person name="Kuo A."/>
            <person name="Morin E."/>
            <person name="Chen J."/>
            <person name="Kohler A."/>
            <person name="Krizsan K."/>
            <person name="Balestrini R."/>
            <person name="Da Silva C."/>
            <person name="Montanini B."/>
            <person name="Hainaut M."/>
            <person name="Levati E."/>
            <person name="Barry K.W."/>
            <person name="Belfiori B."/>
            <person name="Cichocki N."/>
            <person name="Clum A."/>
            <person name="Dockter R.B."/>
            <person name="Fauchery L."/>
            <person name="Guy J."/>
            <person name="Iotti M."/>
            <person name="Le Tacon F."/>
            <person name="Lindquist E.A."/>
            <person name="Lipzen A."/>
            <person name="Malagnac F."/>
            <person name="Mello A."/>
            <person name="Molinier V."/>
            <person name="Miyauchi S."/>
            <person name="Poulain J."/>
            <person name="Riccioni C."/>
            <person name="Rubini A."/>
            <person name="Sitrit Y."/>
            <person name="Splivallo R."/>
            <person name="Traeger S."/>
            <person name="Wang M."/>
            <person name="Zifcakova L."/>
            <person name="Wipf D."/>
            <person name="Zambonelli A."/>
            <person name="Paolocci F."/>
            <person name="Nowrousian M."/>
            <person name="Ottonello S."/>
            <person name="Baldrian P."/>
            <person name="Spatafora J.W."/>
            <person name="Henrissat B."/>
            <person name="Nagy L.G."/>
            <person name="Aury J.M."/>
            <person name="Wincker P."/>
            <person name="Grigoriev I.V."/>
            <person name="Bonfante P."/>
            <person name="Martin F.M."/>
        </authorList>
    </citation>
    <scope>NUCLEOTIDE SEQUENCE [LARGE SCALE GENOMIC DNA]</scope>
    <source>
        <strain evidence="18 19">ATCC MYA-4762</strain>
    </source>
</reference>
<feature type="active site" evidence="10">
    <location>
        <position position="305"/>
    </location>
</feature>
<evidence type="ECO:0000256" key="1">
    <source>
        <dbReference type="ARBA" id="ARBA00000757"/>
    </source>
</evidence>
<dbReference type="PANTHER" id="PTHR10309">
    <property type="entry name" value="MANNOSE-6-PHOSPHATE ISOMERASE"/>
    <property type="match status" value="1"/>
</dbReference>